<evidence type="ECO:0000313" key="2">
    <source>
        <dbReference type="Proteomes" id="UP001501508"/>
    </source>
</evidence>
<dbReference type="EMBL" id="BAABEY010000036">
    <property type="protein sequence ID" value="GAA4446155.1"/>
    <property type="molecule type" value="Genomic_DNA"/>
</dbReference>
<accession>A0ABP8MB99</accession>
<organism evidence="1 2">
    <name type="scientific">Ravibacter arvi</name>
    <dbReference type="NCBI Taxonomy" id="2051041"/>
    <lineage>
        <taxon>Bacteria</taxon>
        <taxon>Pseudomonadati</taxon>
        <taxon>Bacteroidota</taxon>
        <taxon>Cytophagia</taxon>
        <taxon>Cytophagales</taxon>
        <taxon>Spirosomataceae</taxon>
        <taxon>Ravibacter</taxon>
    </lineage>
</organism>
<comment type="caution">
    <text evidence="1">The sequence shown here is derived from an EMBL/GenBank/DDBJ whole genome shotgun (WGS) entry which is preliminary data.</text>
</comment>
<protein>
    <submittedName>
        <fullName evidence="1">Uncharacterized protein</fullName>
    </submittedName>
</protein>
<name>A0ABP8MB99_9BACT</name>
<reference evidence="2" key="1">
    <citation type="journal article" date="2019" name="Int. J. Syst. Evol. Microbiol.">
        <title>The Global Catalogue of Microorganisms (GCM) 10K type strain sequencing project: providing services to taxonomists for standard genome sequencing and annotation.</title>
        <authorList>
            <consortium name="The Broad Institute Genomics Platform"/>
            <consortium name="The Broad Institute Genome Sequencing Center for Infectious Disease"/>
            <person name="Wu L."/>
            <person name="Ma J."/>
        </authorList>
    </citation>
    <scope>NUCLEOTIDE SEQUENCE [LARGE SCALE GENOMIC DNA]</scope>
    <source>
        <strain evidence="2">JCM 31920</strain>
    </source>
</reference>
<proteinExistence type="predicted"/>
<evidence type="ECO:0000313" key="1">
    <source>
        <dbReference type="EMBL" id="GAA4446155.1"/>
    </source>
</evidence>
<gene>
    <name evidence="1" type="ORF">GCM10023091_38800</name>
</gene>
<sequence>MPYNYGWSTVKEGESIGFELKTTGGKSKEVTYSIVNGKVPEMKLDSVTGAFSWTPSYDVADRLITSVAVSVLFEARNKADEVNSQEVVFKVVHTNRPPVVDELKPFYVQFKTQNTYRVDPESVRDLDNDSFVFIPILETMPEGMQMSEAGQITWDPSIAQFNILKAGPRYVEFYVEDQPFKARTKARLKLEPTQKDLAPVITVVPKQSVFRIKENSLVNIKFYLSDPNGDDDIARFDFVSQNKEISKKALVKNTETNYEFIWEPGFDFVKEPVDSVRFSITFYVIDKAQNRDERVFNFVVGNTVDEEKRNEYWFNLYHEAMVSARDLMDQMVEKENDLKRNYRKAKRGKSQRSVLNATMGASTGLSPVIAKDKPDLRNQMTVIGGTTVATIGTLEATEVIGKSIKDLLDRFNYVLEKKTELQGKGDAFAREFASKTARAHPDFVKKLDAFKSSMSVRGLVALELDANWVSKTQATTKEIRKYFKDYMPLNESAN</sequence>
<dbReference type="Proteomes" id="UP001501508">
    <property type="component" value="Unassembled WGS sequence"/>
</dbReference>
<keyword evidence="2" id="KW-1185">Reference proteome</keyword>